<keyword evidence="3" id="KW-1185">Reference proteome</keyword>
<reference evidence="2 3" key="1">
    <citation type="submission" date="2024-04" db="EMBL/GenBank/DDBJ databases">
        <title>draft genome sequnece of Paenibacillus filicis.</title>
        <authorList>
            <person name="Kim D.-U."/>
        </authorList>
    </citation>
    <scope>NUCLEOTIDE SEQUENCE [LARGE SCALE GENOMIC DNA]</scope>
    <source>
        <strain evidence="2 3">KACC14197</strain>
    </source>
</reference>
<dbReference type="EMBL" id="JBBPCC010000019">
    <property type="protein sequence ID" value="MEK8131202.1"/>
    <property type="molecule type" value="Genomic_DNA"/>
</dbReference>
<gene>
    <name evidence="2" type="ORF">WMW72_25170</name>
</gene>
<protein>
    <submittedName>
        <fullName evidence="2">Uncharacterized protein</fullName>
    </submittedName>
</protein>
<feature type="region of interest" description="Disordered" evidence="1">
    <location>
        <begin position="12"/>
        <end position="62"/>
    </location>
</feature>
<accession>A0ABU9DSP8</accession>
<sequence length="62" mass="7352">MIKRLLGKLLNSALHSKHSRRYGNSSDQYRRTGPHRHSSSDRYSQRRPYGSSYYKKRKHSSS</sequence>
<evidence type="ECO:0000313" key="2">
    <source>
        <dbReference type="EMBL" id="MEK8131202.1"/>
    </source>
</evidence>
<name>A0ABU9DSP8_9BACL</name>
<dbReference type="Proteomes" id="UP001469365">
    <property type="component" value="Unassembled WGS sequence"/>
</dbReference>
<dbReference type="RefSeq" id="WP_341418330.1">
    <property type="nucleotide sequence ID" value="NZ_JBBPCC010000019.1"/>
</dbReference>
<evidence type="ECO:0000313" key="3">
    <source>
        <dbReference type="Proteomes" id="UP001469365"/>
    </source>
</evidence>
<evidence type="ECO:0000256" key="1">
    <source>
        <dbReference type="SAM" id="MobiDB-lite"/>
    </source>
</evidence>
<organism evidence="2 3">
    <name type="scientific">Paenibacillus filicis</name>
    <dbReference type="NCBI Taxonomy" id="669464"/>
    <lineage>
        <taxon>Bacteria</taxon>
        <taxon>Bacillati</taxon>
        <taxon>Bacillota</taxon>
        <taxon>Bacilli</taxon>
        <taxon>Bacillales</taxon>
        <taxon>Paenibacillaceae</taxon>
        <taxon>Paenibacillus</taxon>
    </lineage>
</organism>
<comment type="caution">
    <text evidence="2">The sequence shown here is derived from an EMBL/GenBank/DDBJ whole genome shotgun (WGS) entry which is preliminary data.</text>
</comment>
<proteinExistence type="predicted"/>